<dbReference type="PANTHER" id="PTHR30413">
    <property type="entry name" value="INNER MEMBRANE TRANSPORT PERMEASE"/>
    <property type="match status" value="1"/>
</dbReference>
<keyword evidence="7 9" id="KW-1133">Transmembrane helix</keyword>
<feature type="domain" description="ABC transmembrane type-2" evidence="10">
    <location>
        <begin position="29"/>
        <end position="247"/>
    </location>
</feature>
<dbReference type="InterPro" id="IPR013525">
    <property type="entry name" value="ABC2_TM"/>
</dbReference>
<dbReference type="PROSITE" id="PS51012">
    <property type="entry name" value="ABC_TM2"/>
    <property type="match status" value="1"/>
</dbReference>
<sequence>MKTRWLHFFELLWGMTEKELRARYKYTIFGFLWLVANPILQMLIIGFIFTFFMKEPVEHYYYYLFIGLLVWNFFSLSLTKATPSIVFERALIKKAAFPRAIIPLSIILSNLIHFLIALVLYVIPVVFLGTLSLTRLPYIIGAIGFLIMFTGGLSLLLCALNVRFRDVNFFVQAILIIWFYATPIMYSLTQMPRTLLWLWRFNPLTSILQLFQYAFLGAPPPGPAMLASNITVIIIATALGILVFRDESKTFDDWV</sequence>
<protein>
    <recommendedName>
        <fullName evidence="9">Transport permease protein</fullName>
    </recommendedName>
</protein>
<keyword evidence="8 9" id="KW-0472">Membrane</keyword>
<evidence type="ECO:0000256" key="3">
    <source>
        <dbReference type="ARBA" id="ARBA00022448"/>
    </source>
</evidence>
<evidence type="ECO:0000256" key="8">
    <source>
        <dbReference type="ARBA" id="ARBA00023136"/>
    </source>
</evidence>
<evidence type="ECO:0000259" key="10">
    <source>
        <dbReference type="PROSITE" id="PS51012"/>
    </source>
</evidence>
<feature type="transmembrane region" description="Helical" evidence="9">
    <location>
        <begin position="100"/>
        <end position="124"/>
    </location>
</feature>
<comment type="caution">
    <text evidence="11">The sequence shown here is derived from an EMBL/GenBank/DDBJ whole genome shotgun (WGS) entry which is preliminary data.</text>
</comment>
<feature type="transmembrane region" description="Helical" evidence="9">
    <location>
        <begin position="224"/>
        <end position="244"/>
    </location>
</feature>
<feature type="transmembrane region" description="Helical" evidence="9">
    <location>
        <begin position="28"/>
        <end position="53"/>
    </location>
</feature>
<dbReference type="AlphaFoldDB" id="A0A1F6B0A8"/>
<evidence type="ECO:0000313" key="11">
    <source>
        <dbReference type="EMBL" id="OGG30172.1"/>
    </source>
</evidence>
<dbReference type="InterPro" id="IPR047817">
    <property type="entry name" value="ABC2_TM_bact-type"/>
</dbReference>
<keyword evidence="3 9" id="KW-0813">Transport</keyword>
<evidence type="ECO:0000256" key="6">
    <source>
        <dbReference type="ARBA" id="ARBA00022692"/>
    </source>
</evidence>
<keyword evidence="5" id="KW-0997">Cell inner membrane</keyword>
<comment type="subcellular location">
    <subcellularLocation>
        <location evidence="1">Cell inner membrane</location>
        <topology evidence="1">Multi-pass membrane protein</topology>
    </subcellularLocation>
    <subcellularLocation>
        <location evidence="9">Cell membrane</location>
        <topology evidence="9">Multi-pass membrane protein</topology>
    </subcellularLocation>
</comment>
<evidence type="ECO:0000256" key="5">
    <source>
        <dbReference type="ARBA" id="ARBA00022519"/>
    </source>
</evidence>
<evidence type="ECO:0000256" key="9">
    <source>
        <dbReference type="RuleBase" id="RU361157"/>
    </source>
</evidence>
<dbReference type="EMBL" id="MFJX01000047">
    <property type="protein sequence ID" value="OGG30172.1"/>
    <property type="molecule type" value="Genomic_DNA"/>
</dbReference>
<comment type="similarity">
    <text evidence="2 9">Belongs to the ABC-2 integral membrane protein family.</text>
</comment>
<dbReference type="GO" id="GO:0140359">
    <property type="term" value="F:ABC-type transporter activity"/>
    <property type="evidence" value="ECO:0007669"/>
    <property type="project" value="InterPro"/>
</dbReference>
<keyword evidence="4 9" id="KW-1003">Cell membrane</keyword>
<dbReference type="Pfam" id="PF01061">
    <property type="entry name" value="ABC2_membrane"/>
    <property type="match status" value="1"/>
</dbReference>
<feature type="transmembrane region" description="Helical" evidence="9">
    <location>
        <begin position="136"/>
        <end position="160"/>
    </location>
</feature>
<evidence type="ECO:0000256" key="4">
    <source>
        <dbReference type="ARBA" id="ARBA00022475"/>
    </source>
</evidence>
<reference evidence="11 12" key="1">
    <citation type="journal article" date="2016" name="Nat. Commun.">
        <title>Thousands of microbial genomes shed light on interconnected biogeochemical processes in an aquifer system.</title>
        <authorList>
            <person name="Anantharaman K."/>
            <person name="Brown C.T."/>
            <person name="Hug L.A."/>
            <person name="Sharon I."/>
            <person name="Castelle C.J."/>
            <person name="Probst A.J."/>
            <person name="Thomas B.C."/>
            <person name="Singh A."/>
            <person name="Wilkins M.J."/>
            <person name="Karaoz U."/>
            <person name="Brodie E.L."/>
            <person name="Williams K.H."/>
            <person name="Hubbard S.S."/>
            <person name="Banfield J.F."/>
        </authorList>
    </citation>
    <scope>NUCLEOTIDE SEQUENCE [LARGE SCALE GENOMIC DNA]</scope>
</reference>
<accession>A0A1F6B0A8</accession>
<dbReference type="PANTHER" id="PTHR30413:SF8">
    <property type="entry name" value="TRANSPORT PERMEASE PROTEIN"/>
    <property type="match status" value="1"/>
</dbReference>
<evidence type="ECO:0000256" key="1">
    <source>
        <dbReference type="ARBA" id="ARBA00004429"/>
    </source>
</evidence>
<evidence type="ECO:0000256" key="7">
    <source>
        <dbReference type="ARBA" id="ARBA00022989"/>
    </source>
</evidence>
<keyword evidence="6 9" id="KW-0812">Transmembrane</keyword>
<proteinExistence type="inferred from homology"/>
<dbReference type="PRINTS" id="PR00164">
    <property type="entry name" value="ABC2TRNSPORT"/>
</dbReference>
<dbReference type="GO" id="GO:0015920">
    <property type="term" value="P:lipopolysaccharide transport"/>
    <property type="evidence" value="ECO:0007669"/>
    <property type="project" value="TreeGrafter"/>
</dbReference>
<dbReference type="GO" id="GO:0043190">
    <property type="term" value="C:ATP-binding cassette (ABC) transporter complex"/>
    <property type="evidence" value="ECO:0007669"/>
    <property type="project" value="InterPro"/>
</dbReference>
<dbReference type="Proteomes" id="UP000176450">
    <property type="component" value="Unassembled WGS sequence"/>
</dbReference>
<organism evidence="11 12">
    <name type="scientific">Candidatus Gottesmanbacteria bacterium RIFCSPLOWO2_01_FULL_46_9</name>
    <dbReference type="NCBI Taxonomy" id="1798394"/>
    <lineage>
        <taxon>Bacteria</taxon>
        <taxon>Candidatus Gottesmaniibacteriota</taxon>
    </lineage>
</organism>
<feature type="transmembrane region" description="Helical" evidence="9">
    <location>
        <begin position="167"/>
        <end position="188"/>
    </location>
</feature>
<evidence type="ECO:0000313" key="12">
    <source>
        <dbReference type="Proteomes" id="UP000176450"/>
    </source>
</evidence>
<name>A0A1F6B0A8_9BACT</name>
<evidence type="ECO:0000256" key="2">
    <source>
        <dbReference type="ARBA" id="ARBA00007783"/>
    </source>
</evidence>
<feature type="transmembrane region" description="Helical" evidence="9">
    <location>
        <begin position="59"/>
        <end position="79"/>
    </location>
</feature>
<gene>
    <name evidence="11" type="ORF">A3A63_00865</name>
</gene>
<dbReference type="InterPro" id="IPR000412">
    <property type="entry name" value="ABC_2_transport"/>
</dbReference>